<dbReference type="RefSeq" id="XP_037214437.1">
    <property type="nucleotide sequence ID" value="XM_037369231.1"/>
</dbReference>
<comment type="caution">
    <text evidence="2">The sequence shown here is derived from an EMBL/GenBank/DDBJ whole genome shotgun (WGS) entry which is preliminary data.</text>
</comment>
<name>A0A8H6S311_9AGAR</name>
<keyword evidence="3" id="KW-1185">Reference proteome</keyword>
<accession>A0A8H6S311</accession>
<dbReference type="OrthoDB" id="2130169at2759"/>
<dbReference type="AlphaFoldDB" id="A0A8H6S311"/>
<dbReference type="Proteomes" id="UP000636479">
    <property type="component" value="Unassembled WGS sequence"/>
</dbReference>
<dbReference type="GO" id="GO:0004029">
    <property type="term" value="F:aldehyde dehydrogenase (NAD+) activity"/>
    <property type="evidence" value="ECO:0007669"/>
    <property type="project" value="TreeGrafter"/>
</dbReference>
<dbReference type="Pfam" id="PF05368">
    <property type="entry name" value="NmrA"/>
    <property type="match status" value="1"/>
</dbReference>
<gene>
    <name evidence="2" type="ORF">MIND_01275800</name>
</gene>
<dbReference type="InterPro" id="IPR051783">
    <property type="entry name" value="NAD(P)-dependent_oxidoreduct"/>
</dbReference>
<dbReference type="PANTHER" id="PTHR48079">
    <property type="entry name" value="PROTEIN YEEZ"/>
    <property type="match status" value="1"/>
</dbReference>
<organism evidence="2 3">
    <name type="scientific">Mycena indigotica</name>
    <dbReference type="NCBI Taxonomy" id="2126181"/>
    <lineage>
        <taxon>Eukaryota</taxon>
        <taxon>Fungi</taxon>
        <taxon>Dikarya</taxon>
        <taxon>Basidiomycota</taxon>
        <taxon>Agaricomycotina</taxon>
        <taxon>Agaricomycetes</taxon>
        <taxon>Agaricomycetidae</taxon>
        <taxon>Agaricales</taxon>
        <taxon>Marasmiineae</taxon>
        <taxon>Mycenaceae</taxon>
        <taxon>Mycena</taxon>
    </lineage>
</organism>
<dbReference type="SUPFAM" id="SSF51735">
    <property type="entry name" value="NAD(P)-binding Rossmann-fold domains"/>
    <property type="match status" value="1"/>
</dbReference>
<protein>
    <submittedName>
        <fullName evidence="2">NmrA domain-containing protein</fullName>
    </submittedName>
</protein>
<sequence>MKNILFIGGTGYVGGVVLSRFLERTDLDARITALVRSPDKVQKFQTLDSRNVKNEFVVVKGSHDDAALVEKLVADADEVVSMADCDNLSAMESILRGMKARFEETGIKPVLIHMSGTGCLGDQAKGAFSSTKVYNDLDIPDIETLPPTQNHRNVDLAIVAADADGYAQTHIVVPGAFFGIPGGILADHGLQNTSNFAWQILFRASFARSAAAIVGAGENMIAIVDINETADLIVLLYDAIQAGQASHGREGYYFVTGDSIKFSRIVEVLEAHTGPRKPLTQEELDTYLPGAVSLQAFFGDNGMAISARGKGMGWRPVLGAEALLKYLADTIAMYHA</sequence>
<dbReference type="EMBL" id="JACAZF010000013">
    <property type="protein sequence ID" value="KAF7291315.1"/>
    <property type="molecule type" value="Genomic_DNA"/>
</dbReference>
<dbReference type="Gene3D" id="3.40.50.720">
    <property type="entry name" value="NAD(P)-binding Rossmann-like Domain"/>
    <property type="match status" value="1"/>
</dbReference>
<dbReference type="GeneID" id="59351747"/>
<evidence type="ECO:0000313" key="3">
    <source>
        <dbReference type="Proteomes" id="UP000636479"/>
    </source>
</evidence>
<dbReference type="InterPro" id="IPR008030">
    <property type="entry name" value="NmrA-like"/>
</dbReference>
<evidence type="ECO:0000259" key="1">
    <source>
        <dbReference type="Pfam" id="PF05368"/>
    </source>
</evidence>
<evidence type="ECO:0000313" key="2">
    <source>
        <dbReference type="EMBL" id="KAF7291315.1"/>
    </source>
</evidence>
<proteinExistence type="predicted"/>
<dbReference type="GO" id="GO:0005737">
    <property type="term" value="C:cytoplasm"/>
    <property type="evidence" value="ECO:0007669"/>
    <property type="project" value="TreeGrafter"/>
</dbReference>
<dbReference type="PANTHER" id="PTHR48079:SF6">
    <property type="entry name" value="NAD(P)-BINDING DOMAIN-CONTAINING PROTEIN-RELATED"/>
    <property type="match status" value="1"/>
</dbReference>
<dbReference type="InterPro" id="IPR036291">
    <property type="entry name" value="NAD(P)-bd_dom_sf"/>
</dbReference>
<feature type="domain" description="NmrA-like" evidence="1">
    <location>
        <begin position="2"/>
        <end position="84"/>
    </location>
</feature>
<reference evidence="2" key="1">
    <citation type="submission" date="2020-05" db="EMBL/GenBank/DDBJ databases">
        <title>Mycena genomes resolve the evolution of fungal bioluminescence.</title>
        <authorList>
            <person name="Tsai I.J."/>
        </authorList>
    </citation>
    <scope>NUCLEOTIDE SEQUENCE</scope>
    <source>
        <strain evidence="2">171206Taipei</strain>
    </source>
</reference>